<dbReference type="Gene3D" id="3.40.190.290">
    <property type="match status" value="1"/>
</dbReference>
<dbReference type="InterPro" id="IPR036390">
    <property type="entry name" value="WH_DNA-bd_sf"/>
</dbReference>
<dbReference type="GO" id="GO:0006351">
    <property type="term" value="P:DNA-templated transcription"/>
    <property type="evidence" value="ECO:0007669"/>
    <property type="project" value="TreeGrafter"/>
</dbReference>
<evidence type="ECO:0000256" key="2">
    <source>
        <dbReference type="ARBA" id="ARBA00023015"/>
    </source>
</evidence>
<feature type="domain" description="HTH lysR-type" evidence="5">
    <location>
        <begin position="4"/>
        <end position="61"/>
    </location>
</feature>
<dbReference type="InterPro" id="IPR005119">
    <property type="entry name" value="LysR_subst-bd"/>
</dbReference>
<dbReference type="Pfam" id="PF03466">
    <property type="entry name" value="LysR_substrate"/>
    <property type="match status" value="1"/>
</dbReference>
<dbReference type="PANTHER" id="PTHR30537">
    <property type="entry name" value="HTH-TYPE TRANSCRIPTIONAL REGULATOR"/>
    <property type="match status" value="1"/>
</dbReference>
<dbReference type="Gene3D" id="1.10.10.10">
    <property type="entry name" value="Winged helix-like DNA-binding domain superfamily/Winged helix DNA-binding domain"/>
    <property type="match status" value="1"/>
</dbReference>
<dbReference type="InterPro" id="IPR036388">
    <property type="entry name" value="WH-like_DNA-bd_sf"/>
</dbReference>
<keyword evidence="3" id="KW-0238">DNA-binding</keyword>
<dbReference type="RefSeq" id="WP_021194558.1">
    <property type="nucleotide sequence ID" value="NZ_CP012605.1"/>
</dbReference>
<dbReference type="CDD" id="cd08472">
    <property type="entry name" value="PBP2_CrgA_like_3"/>
    <property type="match status" value="1"/>
</dbReference>
<keyword evidence="4" id="KW-0804">Transcription</keyword>
<evidence type="ECO:0000259" key="5">
    <source>
        <dbReference type="PROSITE" id="PS50931"/>
    </source>
</evidence>
<dbReference type="InterPro" id="IPR000847">
    <property type="entry name" value="LysR_HTH_N"/>
</dbReference>
<reference evidence="6 7" key="1">
    <citation type="submission" date="2015-09" db="EMBL/GenBank/DDBJ databases">
        <authorList>
            <person name="Xu Y."/>
            <person name="Nagy A."/>
            <person name="Liu N.T."/>
            <person name="Nou X."/>
        </authorList>
    </citation>
    <scope>NUCLEOTIDE SEQUENCE [LARGE SCALE GENOMIC DNA]</scope>
    <source>
        <strain evidence="6 7">FC1138</strain>
    </source>
</reference>
<dbReference type="KEGG" id="rin:ACS15_1638"/>
<evidence type="ECO:0000256" key="3">
    <source>
        <dbReference type="ARBA" id="ARBA00023125"/>
    </source>
</evidence>
<dbReference type="Pfam" id="PF00126">
    <property type="entry name" value="HTH_1"/>
    <property type="match status" value="1"/>
</dbReference>
<dbReference type="PRINTS" id="PR00039">
    <property type="entry name" value="HTHLYSR"/>
</dbReference>
<dbReference type="Proteomes" id="UP000077927">
    <property type="component" value="Chromosome 1"/>
</dbReference>
<evidence type="ECO:0000256" key="1">
    <source>
        <dbReference type="ARBA" id="ARBA00009437"/>
    </source>
</evidence>
<organism evidence="6 7">
    <name type="scientific">Ralstonia insidiosa</name>
    <dbReference type="NCBI Taxonomy" id="190721"/>
    <lineage>
        <taxon>Bacteria</taxon>
        <taxon>Pseudomonadati</taxon>
        <taxon>Pseudomonadota</taxon>
        <taxon>Betaproteobacteria</taxon>
        <taxon>Burkholderiales</taxon>
        <taxon>Burkholderiaceae</taxon>
        <taxon>Ralstonia</taxon>
    </lineage>
</organism>
<dbReference type="InterPro" id="IPR058163">
    <property type="entry name" value="LysR-type_TF_proteobact-type"/>
</dbReference>
<dbReference type="SUPFAM" id="SSF53850">
    <property type="entry name" value="Periplasmic binding protein-like II"/>
    <property type="match status" value="1"/>
</dbReference>
<keyword evidence="2" id="KW-0805">Transcription regulation</keyword>
<dbReference type="SUPFAM" id="SSF46785">
    <property type="entry name" value="Winged helix' DNA-binding domain"/>
    <property type="match status" value="1"/>
</dbReference>
<accession>A0AAC9FRM1</accession>
<dbReference type="FunFam" id="3.40.190.290:FF:000001">
    <property type="entry name" value="Transcriptional regulator, LysR family"/>
    <property type="match status" value="1"/>
</dbReference>
<evidence type="ECO:0000313" key="7">
    <source>
        <dbReference type="Proteomes" id="UP000077927"/>
    </source>
</evidence>
<sequence length="309" mass="34240">MSTNRLEAMQIFVRVAELASFTRAAEALSIPKPAASVAVQQLETMLGTRLLHRTTRKVQLTQDGQTFYERCQDLLADMDELQTMFRQSPQALRGRLRVDMPVGVARRIVIPALPDFLDAHPDLEIELSSTDRRVDPVREGFDCVLRIGTLTDSSLIARPLGQLHQVNCASPGYIARYGTPRTLEDLDHHRIVHYVQTLGTKSPGWEYTVDGRSAFRPMQGAVTVSSAESYDAACRAGLGMIQAPVYAGLSSAIADGTLVEVMPDFRPPPMPVSLVYPNRRNLPVRVQVFMHWMEGLLGPFLEARPSGSL</sequence>
<dbReference type="PROSITE" id="PS50931">
    <property type="entry name" value="HTH_LYSR"/>
    <property type="match status" value="1"/>
</dbReference>
<dbReference type="AlphaFoldDB" id="A0AAC9FRM1"/>
<evidence type="ECO:0000313" key="6">
    <source>
        <dbReference type="EMBL" id="ANH74069.1"/>
    </source>
</evidence>
<dbReference type="PANTHER" id="PTHR30537:SF72">
    <property type="entry name" value="LYSR FAMILY TRANSCRIPTIONAL REGULATOR"/>
    <property type="match status" value="1"/>
</dbReference>
<dbReference type="GO" id="GO:0003700">
    <property type="term" value="F:DNA-binding transcription factor activity"/>
    <property type="evidence" value="ECO:0007669"/>
    <property type="project" value="InterPro"/>
</dbReference>
<gene>
    <name evidence="6" type="ORF">ACS15_1638</name>
</gene>
<proteinExistence type="inferred from homology"/>
<evidence type="ECO:0000256" key="4">
    <source>
        <dbReference type="ARBA" id="ARBA00023163"/>
    </source>
</evidence>
<dbReference type="FunFam" id="1.10.10.10:FF:000001">
    <property type="entry name" value="LysR family transcriptional regulator"/>
    <property type="match status" value="1"/>
</dbReference>
<comment type="similarity">
    <text evidence="1">Belongs to the LysR transcriptional regulatory family.</text>
</comment>
<dbReference type="EMBL" id="CP012605">
    <property type="protein sequence ID" value="ANH74069.1"/>
    <property type="molecule type" value="Genomic_DNA"/>
</dbReference>
<name>A0AAC9FRM1_9RALS</name>
<dbReference type="GO" id="GO:0043565">
    <property type="term" value="F:sequence-specific DNA binding"/>
    <property type="evidence" value="ECO:0007669"/>
    <property type="project" value="TreeGrafter"/>
</dbReference>
<protein>
    <submittedName>
        <fullName evidence="6">LysR substrate binding domain protein</fullName>
    </submittedName>
</protein>